<dbReference type="SMART" id="SM00180">
    <property type="entry name" value="EGF_Lam"/>
    <property type="match status" value="15"/>
</dbReference>
<evidence type="ECO:0000256" key="13">
    <source>
        <dbReference type="SAM" id="SignalP"/>
    </source>
</evidence>
<evidence type="ECO:0000259" key="16">
    <source>
        <dbReference type="PROSITE" id="PS51116"/>
    </source>
</evidence>
<protein>
    <submittedName>
        <fullName evidence="19">Laminin subunit gamma-1-like isoform X1</fullName>
    </submittedName>
</protein>
<dbReference type="PROSITE" id="PS51116">
    <property type="entry name" value="LAMININ_IVB"/>
    <property type="match status" value="1"/>
</dbReference>
<feature type="disulfide bond" evidence="12">
    <location>
        <begin position="1382"/>
        <end position="1391"/>
    </location>
</feature>
<feature type="domain" description="Laminin N-terminal" evidence="17">
    <location>
        <begin position="38"/>
        <end position="287"/>
    </location>
</feature>
<dbReference type="GO" id="GO:0007155">
    <property type="term" value="P:cell adhesion"/>
    <property type="evidence" value="ECO:0007669"/>
    <property type="project" value="UniProtKB-KW"/>
</dbReference>
<evidence type="ECO:0000256" key="8">
    <source>
        <dbReference type="ARBA" id="ARBA00023054"/>
    </source>
</evidence>
<dbReference type="Pfam" id="PF00053">
    <property type="entry name" value="EGF_laminin"/>
    <property type="match status" value="14"/>
</dbReference>
<dbReference type="Gene3D" id="2.170.300.10">
    <property type="entry name" value="Tie2 ligand-binding domain superfamily"/>
    <property type="match status" value="1"/>
</dbReference>
<dbReference type="InterPro" id="IPR056863">
    <property type="entry name" value="LMN_ATRN_NET-like_EGF"/>
</dbReference>
<dbReference type="PROSITE" id="PS51117">
    <property type="entry name" value="LAMININ_NTER"/>
    <property type="match status" value="1"/>
</dbReference>
<feature type="domain" description="Laminin IV type B" evidence="16">
    <location>
        <begin position="530"/>
        <end position="740"/>
    </location>
</feature>
<evidence type="ECO:0000259" key="14">
    <source>
        <dbReference type="PROSITE" id="PS50027"/>
    </source>
</evidence>
<dbReference type="InterPro" id="IPR050440">
    <property type="entry name" value="Laminin/Netrin_ECM"/>
</dbReference>
<keyword evidence="18" id="KW-1185">Reference proteome</keyword>
<dbReference type="PANTHER" id="PTHR10574">
    <property type="entry name" value="NETRIN/LAMININ-RELATED"/>
    <property type="match status" value="1"/>
</dbReference>
<keyword evidence="8" id="KW-0175">Coiled coil</keyword>
<feature type="disulfide bond" evidence="12">
    <location>
        <begin position="777"/>
        <end position="789"/>
    </location>
</feature>
<evidence type="ECO:0000313" key="18">
    <source>
        <dbReference type="Proteomes" id="UP001165740"/>
    </source>
</evidence>
<gene>
    <name evidence="19" type="primary">LOC106066775</name>
</gene>
<keyword evidence="3" id="KW-0272">Extracellular matrix</keyword>
<evidence type="ECO:0000256" key="11">
    <source>
        <dbReference type="ARBA" id="ARBA00023292"/>
    </source>
</evidence>
<dbReference type="OrthoDB" id="5985440at2759"/>
<keyword evidence="9 12" id="KW-1015">Disulfide bond</keyword>
<accession>A0A9W3BDR4</accession>
<feature type="domain" description="Laminin EGF-like" evidence="14">
    <location>
        <begin position="872"/>
        <end position="922"/>
    </location>
</feature>
<dbReference type="PANTHER" id="PTHR10574:SF436">
    <property type="entry name" value="LAMININ SUBUNIT ALPHA-2"/>
    <property type="match status" value="1"/>
</dbReference>
<dbReference type="CDD" id="cd00055">
    <property type="entry name" value="EGF_Lam"/>
    <property type="match status" value="13"/>
</dbReference>
<evidence type="ECO:0000256" key="4">
    <source>
        <dbReference type="ARBA" id="ARBA00022729"/>
    </source>
</evidence>
<feature type="disulfide bond" evidence="12">
    <location>
        <begin position="797"/>
        <end position="806"/>
    </location>
</feature>
<evidence type="ECO:0000256" key="3">
    <source>
        <dbReference type="ARBA" id="ARBA00022530"/>
    </source>
</evidence>
<dbReference type="PROSITE" id="PS51115">
    <property type="entry name" value="LAMININ_IVA"/>
    <property type="match status" value="1"/>
</dbReference>
<feature type="disulfide bond" evidence="12">
    <location>
        <begin position="1220"/>
        <end position="1229"/>
    </location>
</feature>
<feature type="disulfide bond" evidence="12">
    <location>
        <begin position="1431"/>
        <end position="1440"/>
    </location>
</feature>
<dbReference type="FunFam" id="2.10.25.10:FF:000065">
    <property type="entry name" value="Laminin subunit beta 1"/>
    <property type="match status" value="1"/>
</dbReference>
<dbReference type="FunFam" id="2.10.25.10:FF:000090">
    <property type="entry name" value="laminin subunit alpha"/>
    <property type="match status" value="2"/>
</dbReference>
<dbReference type="RefSeq" id="XP_055897564.1">
    <property type="nucleotide sequence ID" value="XM_056041589.1"/>
</dbReference>
<evidence type="ECO:0000256" key="2">
    <source>
        <dbReference type="ARBA" id="ARBA00022525"/>
    </source>
</evidence>
<feature type="signal peptide" evidence="13">
    <location>
        <begin position="1"/>
        <end position="32"/>
    </location>
</feature>
<proteinExistence type="predicted"/>
<feature type="domain" description="Laminin EGF-like" evidence="14">
    <location>
        <begin position="1410"/>
        <end position="1458"/>
    </location>
</feature>
<feature type="disulfide bond" evidence="12">
    <location>
        <begin position="1410"/>
        <end position="1422"/>
    </location>
</feature>
<dbReference type="SMART" id="SM00281">
    <property type="entry name" value="LamB"/>
    <property type="match status" value="1"/>
</dbReference>
<organism evidence="18 19">
    <name type="scientific">Biomphalaria glabrata</name>
    <name type="common">Bloodfluke planorb</name>
    <name type="synonym">Freshwater snail</name>
    <dbReference type="NCBI Taxonomy" id="6526"/>
    <lineage>
        <taxon>Eukaryota</taxon>
        <taxon>Metazoa</taxon>
        <taxon>Spiralia</taxon>
        <taxon>Lophotrochozoa</taxon>
        <taxon>Mollusca</taxon>
        <taxon>Gastropoda</taxon>
        <taxon>Heterobranchia</taxon>
        <taxon>Euthyneura</taxon>
        <taxon>Panpulmonata</taxon>
        <taxon>Hygrophila</taxon>
        <taxon>Lymnaeoidea</taxon>
        <taxon>Planorbidae</taxon>
        <taxon>Biomphalaria</taxon>
    </lineage>
</organism>
<dbReference type="GO" id="GO:0005604">
    <property type="term" value="C:basement membrane"/>
    <property type="evidence" value="ECO:0007669"/>
    <property type="project" value="UniProtKB-SubCell"/>
</dbReference>
<feature type="disulfide bond" evidence="12">
    <location>
        <begin position="1333"/>
        <end position="1342"/>
    </location>
</feature>
<keyword evidence="5" id="KW-0677">Repeat</keyword>
<evidence type="ECO:0000256" key="7">
    <source>
        <dbReference type="ARBA" id="ARBA00022889"/>
    </source>
</evidence>
<keyword evidence="10" id="KW-0325">Glycoprotein</keyword>
<feature type="disulfide bond" evidence="12">
    <location>
        <begin position="1363"/>
        <end position="1380"/>
    </location>
</feature>
<evidence type="ECO:0000256" key="1">
    <source>
        <dbReference type="ARBA" id="ARBA00004302"/>
    </source>
</evidence>
<comment type="subcellular location">
    <subcellularLocation>
        <location evidence="1">Secreted</location>
        <location evidence="1">Extracellular space</location>
        <location evidence="1">Extracellular matrix</location>
        <location evidence="1">Basement membrane</location>
    </subcellularLocation>
</comment>
<evidence type="ECO:0000256" key="5">
    <source>
        <dbReference type="ARBA" id="ARBA00022737"/>
    </source>
</evidence>
<dbReference type="InterPro" id="IPR002049">
    <property type="entry name" value="LE_dom"/>
</dbReference>
<sequence>MWIFFSRRSSAVNGRYWLCIAIYFTLCSEIVSQVSTCLRTGCFPPAPSIFQSFSSFPSRSLSVSSVCGSGSTTQYRSLDTSDTAPYTCNASALQPTNLYDDDTSMAQPTYWQSELMIDSQTGGSIKPQYITVNFTDEFLIQMIDISFTTPFERTDIFNTVPSFIVRKMDLSSKEWTPLYYFSSNCQQTFPNISLSPRSPDFSLPFCYNVKLENDLNEIVYPWGPYDTILKNNIGTISKLTASAIQFYFTAPVNTSPMMSYVAVDYLDIYVTCKCFGHAATCNGPNGAGCNCIHNTTGQHCETCLSLYNNKPWLMGNSTHSNECEACLCNGHATSCVYDQVKGRGVCNCSDNTAGDNCDTCMPGYYFNPRYGNSSVQGEPFCLACNCSSLGTVPTALNTCNVTTGQCACKERATQRDCSECRDTFWGLSAELELGCNACTCNASGVVNNTNNCNKSTGQCACKVNIEGDTCGQCKNLTYGFNANNPLGCSPCDCDPGASQQLNCALDTGVCTCFGDFGGRDCRSPPTGKYVPRLDVIVLEPETYTTENIVLRSGHGTLTATVSGTGLVNVNRGASLTIPFTSKYSGLVDCVVRYEKTINDNMISLTGSLTSLGTYDCSGSTILSGQIWPLAFSETKLDLRGGVTVGRTCLNSGTNYTLVISNSGGTALLVDSIVFIPTISPEQFSNRIPSANVSSCLQMTVNSVRSSRSVCASIEYSIMAFQLKGTLACNCLSGATNGTLCDSFSGDCYCVSGFLPPDCLHCASDRYQLPSTSACIACDCNKNGSLSDLCDRQGICSCRPNVQGLKCDACLQEYFGLHTGNGCSKCQCTTDYSLDNICDDYGNCHCKPGIIGPLCIGCADGYFNLTTAGCTQCNCSTDGSTGRACDLTTGLCQCLPRVEGSSCSQCRQGYFGLGKWNADGCIQCFCWGHSGVCSSSSGWYSTSIISNWLLSGTSTDVWAAQDATGNTINVLTANISTQYVMRLEKPPLSTQDIYFIASKNYIGDHNSSYGRYLTLTLSPSGSLNSSIVQVVISGLYSNYTLIYLSSESHINNSSAGFTVTIPLIENVWQVMTKVSAAANSTNFIINSDNTFHGNATYYQMMETLSFVASFGIRVYKANSSDQALDLVSVTLESATTDGQFGVSVNNIEMCTCPTGYTGSSCQQCAPGYTRVSSTNSHPATQCVPCSCNGHAVTPCDPLTNSSCQANSTVTPCNSTTGVCTCQHHTKGERCEACVQGYYGDPLRGQADDCKPCACPGVIVSHELNVFANSCSLIGGIPVCDNCTIGHTGSNCQNCSDGYFGTPENVTNAGGQCRPCMCNGRADTCDRRTGQCINCKNNTAGQNCDLCAPGYYGDAMSSDCKPCVCSNMTGSTGQCNHTTGVCECLPNVIGASCDQCADMTFNLTANVGCQPCNCNTNGSTSLVCDKSSGQCPCKTLVTGRSCSSCQNGYWNNNTFTGCDPCTCNETGTLKYTNGSVQESCDVQTGQCSCALPGIIGRTCNTCSPASKSSFQYVHSFYLGTFPDCVLCGNCFDSWGDKINKIGSHLTELESTVSTIWNDYNNQSSDQISSALTLIEDNINKTTLLLASFEEVAQELKSLKAKFSEAQAVQDALVIEMNTLNYSETNLQAVVGPLLLLTDAVNVSATSATSLATLRQQLSNLMVLAETSQSEGNSSYSRIQTLTFVVASPEERQLKLQNQANQSMVFAAAINQTYLALKSLYDTSLIPGTTERNIKLNDVDSRLTNVSLMISDVSAFIVNVTSAVDNITTLLSPLVSESTRAETDMLNGILMLEKYLANATSTQTLADRTLKDAKSFKLLSEKAVQTMINSMTAILESIISLNQAQADLISIKALNTVSQQLPSLTDLQNLVQQIERSTVSPSEVADAYLKSQQALYDANEAVRLTQQAIAKARQLSEAVELMKADIIESQRLRQEAESVEVTTSALNASITSVLQQSMTHTSQVEANITQAIGLAQQLTEEVKNVSSCLTQAGLDVTNAVTSSNQIKDSADSISQAQVKLTQVMYSINVNENDPALSPALANLTLADNDIKQLASALSGLEDLAQLQTLIPELQAQTQEITNLELEIDQLTTTLDSILLSLQATSDSTVCST</sequence>
<feature type="disulfide bond" evidence="12">
    <location>
        <begin position="1361"/>
        <end position="1373"/>
    </location>
</feature>
<dbReference type="OMA" id="QCRPDYF"/>
<keyword evidence="4 13" id="KW-0732">Signal</keyword>
<reference evidence="19" key="1">
    <citation type="submission" date="2025-08" db="UniProtKB">
        <authorList>
            <consortium name="RefSeq"/>
        </authorList>
    </citation>
    <scope>IDENTIFICATION</scope>
</reference>
<dbReference type="PRINTS" id="PR00011">
    <property type="entry name" value="EGFLAMININ"/>
</dbReference>
<keyword evidence="6" id="KW-0084">Basement membrane</keyword>
<evidence type="ECO:0000256" key="6">
    <source>
        <dbReference type="ARBA" id="ARBA00022869"/>
    </source>
</evidence>
<feature type="disulfide bond" evidence="12">
    <location>
        <begin position="893"/>
        <end position="902"/>
    </location>
</feature>
<evidence type="ECO:0000256" key="10">
    <source>
        <dbReference type="ARBA" id="ARBA00023180"/>
    </source>
</evidence>
<evidence type="ECO:0000256" key="12">
    <source>
        <dbReference type="PROSITE-ProRule" id="PRU00460"/>
    </source>
</evidence>
<dbReference type="FunFam" id="2.10.25.10:FF:000082">
    <property type="entry name" value="Laminin subunit alpha 1"/>
    <property type="match status" value="1"/>
</dbReference>
<dbReference type="GO" id="GO:0009887">
    <property type="term" value="P:animal organ morphogenesis"/>
    <property type="evidence" value="ECO:0007669"/>
    <property type="project" value="TreeGrafter"/>
</dbReference>
<dbReference type="InterPro" id="IPR008211">
    <property type="entry name" value="Laminin_N"/>
</dbReference>
<feature type="disulfide bond" evidence="12">
    <location>
        <begin position="1412"/>
        <end position="1429"/>
    </location>
</feature>
<dbReference type="FunFam" id="2.10.25.10:FF:000188">
    <property type="entry name" value="Laminin subunit gamma 2"/>
    <property type="match status" value="1"/>
</dbReference>
<dbReference type="Proteomes" id="UP001165740">
    <property type="component" value="Chromosome 9"/>
</dbReference>
<feature type="domain" description="Laminin IV type A" evidence="15">
    <location>
        <begin position="933"/>
        <end position="1148"/>
    </location>
</feature>
<evidence type="ECO:0000256" key="9">
    <source>
        <dbReference type="ARBA" id="ARBA00023157"/>
    </source>
</evidence>
<dbReference type="FunFam" id="2.10.25.10:FF:000135">
    <property type="entry name" value="Laminin subunit beta 4"/>
    <property type="match status" value="1"/>
</dbReference>
<evidence type="ECO:0000259" key="15">
    <source>
        <dbReference type="PROSITE" id="PS51115"/>
    </source>
</evidence>
<keyword evidence="2" id="KW-0964">Secreted</keyword>
<dbReference type="GO" id="GO:0009888">
    <property type="term" value="P:tissue development"/>
    <property type="evidence" value="ECO:0007669"/>
    <property type="project" value="TreeGrafter"/>
</dbReference>
<feature type="chain" id="PRO_5040958097" evidence="13">
    <location>
        <begin position="33"/>
        <end position="2109"/>
    </location>
</feature>
<dbReference type="SUPFAM" id="SSF57196">
    <property type="entry name" value="EGF/Laminin"/>
    <property type="match status" value="11"/>
</dbReference>
<dbReference type="GeneID" id="106066775"/>
<dbReference type="InterPro" id="IPR013015">
    <property type="entry name" value="Laminin_IV_B"/>
</dbReference>
<feature type="disulfide bond" evidence="12">
    <location>
        <begin position="872"/>
        <end position="884"/>
    </location>
</feature>
<dbReference type="Gene3D" id="2.10.25.10">
    <property type="entry name" value="Laminin"/>
    <property type="match status" value="12"/>
</dbReference>
<feature type="domain" description="Laminin EGF-like" evidence="14">
    <location>
        <begin position="1184"/>
        <end position="1250"/>
    </location>
</feature>
<feature type="disulfide bond" evidence="12">
    <location>
        <begin position="825"/>
        <end position="837"/>
    </location>
</feature>
<feature type="disulfide bond" evidence="12">
    <location>
        <begin position="874"/>
        <end position="891"/>
    </location>
</feature>
<dbReference type="Pfam" id="PF00052">
    <property type="entry name" value="Laminin_B"/>
    <property type="match status" value="1"/>
</dbReference>
<feature type="domain" description="Laminin EGF-like" evidence="14">
    <location>
        <begin position="1361"/>
        <end position="1409"/>
    </location>
</feature>
<evidence type="ECO:0000313" key="19">
    <source>
        <dbReference type="RefSeq" id="XP_055897564.1"/>
    </source>
</evidence>
<dbReference type="Pfam" id="PF24973">
    <property type="entry name" value="EGF_LMN_ATRN"/>
    <property type="match status" value="2"/>
</dbReference>
<evidence type="ECO:0000259" key="17">
    <source>
        <dbReference type="PROSITE" id="PS51117"/>
    </source>
</evidence>
<dbReference type="Gene3D" id="2.60.120.260">
    <property type="entry name" value="Galactose-binding domain-like"/>
    <property type="match status" value="1"/>
</dbReference>
<dbReference type="PROSITE" id="PS01248">
    <property type="entry name" value="EGF_LAM_1"/>
    <property type="match status" value="5"/>
</dbReference>
<feature type="domain" description="Laminin EGF-like" evidence="14">
    <location>
        <begin position="438"/>
        <end position="490"/>
    </location>
</feature>
<keyword evidence="11 12" id="KW-0424">Laminin EGF-like domain</keyword>
<feature type="disulfide bond" evidence="12">
    <location>
        <begin position="845"/>
        <end position="854"/>
    </location>
</feature>
<comment type="caution">
    <text evidence="12">Lacks conserved residue(s) required for the propagation of feature annotation.</text>
</comment>
<name>A0A9W3BDR4_BIOGL</name>
<feature type="domain" description="Laminin EGF-like" evidence="14">
    <location>
        <begin position="777"/>
        <end position="824"/>
    </location>
</feature>
<dbReference type="InterPro" id="IPR000034">
    <property type="entry name" value="Laminin_IV"/>
</dbReference>
<feature type="domain" description="Laminin EGF-like" evidence="14">
    <location>
        <begin position="1314"/>
        <end position="1360"/>
    </location>
</feature>
<dbReference type="PROSITE" id="PS50027">
    <property type="entry name" value="EGF_LAM_2"/>
    <property type="match status" value="8"/>
</dbReference>
<feature type="domain" description="Laminin EGF-like" evidence="14">
    <location>
        <begin position="825"/>
        <end position="871"/>
    </location>
</feature>
<feature type="disulfide bond" evidence="12">
    <location>
        <begin position="461"/>
        <end position="470"/>
    </location>
</feature>
<keyword evidence="7" id="KW-0130">Cell adhesion</keyword>